<keyword evidence="4" id="KW-0808">Transferase</keyword>
<evidence type="ECO:0000256" key="5">
    <source>
        <dbReference type="ARBA" id="ARBA00022691"/>
    </source>
</evidence>
<proteinExistence type="predicted"/>
<dbReference type="Gene3D" id="3.40.50.150">
    <property type="entry name" value="Vaccinia Virus protein VP39"/>
    <property type="match status" value="1"/>
</dbReference>
<organism evidence="6">
    <name type="scientific">marine sediment metagenome</name>
    <dbReference type="NCBI Taxonomy" id="412755"/>
    <lineage>
        <taxon>unclassified sequences</taxon>
        <taxon>metagenomes</taxon>
        <taxon>ecological metagenomes</taxon>
    </lineage>
</organism>
<evidence type="ECO:0000256" key="3">
    <source>
        <dbReference type="ARBA" id="ARBA00022603"/>
    </source>
</evidence>
<dbReference type="PANTHER" id="PTHR43182:SF1">
    <property type="entry name" value="COBALT-PRECORRIN-7 C(5)-METHYLTRANSFERASE"/>
    <property type="match status" value="1"/>
</dbReference>
<dbReference type="PANTHER" id="PTHR43182">
    <property type="entry name" value="COBALT-PRECORRIN-6B C(15)-METHYLTRANSFERASE (DECARBOXYLATING)"/>
    <property type="match status" value="1"/>
</dbReference>
<gene>
    <name evidence="6" type="ORF">LCGC14_2673520</name>
</gene>
<evidence type="ECO:0000256" key="4">
    <source>
        <dbReference type="ARBA" id="ARBA00022679"/>
    </source>
</evidence>
<keyword evidence="3" id="KW-0489">Methyltransferase</keyword>
<dbReference type="EMBL" id="LAZR01046942">
    <property type="protein sequence ID" value="KKK95367.1"/>
    <property type="molecule type" value="Genomic_DNA"/>
</dbReference>
<keyword evidence="2" id="KW-0169">Cobalamin biosynthesis</keyword>
<dbReference type="AlphaFoldDB" id="A0A0F8ZNF6"/>
<dbReference type="GO" id="GO:0009236">
    <property type="term" value="P:cobalamin biosynthetic process"/>
    <property type="evidence" value="ECO:0007669"/>
    <property type="project" value="UniProtKB-KW"/>
</dbReference>
<protein>
    <recommendedName>
        <fullName evidence="7">Tetrapyrrole methylase domain-containing protein</fullName>
    </recommendedName>
</protein>
<sequence>MMEHSRRAESRVAGHGIALRAGVELPDWSVVSSPAAEAALAAIFDAFGFASRWSGRTKEEDRVHQALLRAWGRHGRAPEIWAGHPWPDVVFVGGGGNVALYDALLPALPAGTRLVANGVTLETEALLAQLHAAHGGSLLRIELAQAAPLGTMRGWQPLRPVVQWSVTL</sequence>
<keyword evidence="5" id="KW-0949">S-adenosyl-L-methionine</keyword>
<evidence type="ECO:0000313" key="6">
    <source>
        <dbReference type="EMBL" id="KKK95367.1"/>
    </source>
</evidence>
<dbReference type="InterPro" id="IPR050714">
    <property type="entry name" value="Cobalamin_biosynth_MTase"/>
</dbReference>
<comment type="caution">
    <text evidence="6">The sequence shown here is derived from an EMBL/GenBank/DDBJ whole genome shotgun (WGS) entry which is preliminary data.</text>
</comment>
<evidence type="ECO:0000256" key="1">
    <source>
        <dbReference type="ARBA" id="ARBA00004953"/>
    </source>
</evidence>
<comment type="pathway">
    <text evidence="1">Cofactor biosynthesis; adenosylcobalamin biosynthesis.</text>
</comment>
<evidence type="ECO:0000256" key="2">
    <source>
        <dbReference type="ARBA" id="ARBA00022573"/>
    </source>
</evidence>
<name>A0A0F8ZNF6_9ZZZZ</name>
<dbReference type="InterPro" id="IPR029063">
    <property type="entry name" value="SAM-dependent_MTases_sf"/>
</dbReference>
<reference evidence="6" key="1">
    <citation type="journal article" date="2015" name="Nature">
        <title>Complex archaea that bridge the gap between prokaryotes and eukaryotes.</title>
        <authorList>
            <person name="Spang A."/>
            <person name="Saw J.H."/>
            <person name="Jorgensen S.L."/>
            <person name="Zaremba-Niedzwiedzka K."/>
            <person name="Martijn J."/>
            <person name="Lind A.E."/>
            <person name="van Eijk R."/>
            <person name="Schleper C."/>
            <person name="Guy L."/>
            <person name="Ettema T.J."/>
        </authorList>
    </citation>
    <scope>NUCLEOTIDE SEQUENCE</scope>
</reference>
<dbReference type="GO" id="GO:0008168">
    <property type="term" value="F:methyltransferase activity"/>
    <property type="evidence" value="ECO:0007669"/>
    <property type="project" value="UniProtKB-KW"/>
</dbReference>
<dbReference type="GO" id="GO:0032259">
    <property type="term" value="P:methylation"/>
    <property type="evidence" value="ECO:0007669"/>
    <property type="project" value="UniProtKB-KW"/>
</dbReference>
<evidence type="ECO:0008006" key="7">
    <source>
        <dbReference type="Google" id="ProtNLM"/>
    </source>
</evidence>
<accession>A0A0F8ZNF6</accession>